<evidence type="ECO:0000256" key="1">
    <source>
        <dbReference type="SAM" id="SignalP"/>
    </source>
</evidence>
<feature type="signal peptide" evidence="1">
    <location>
        <begin position="1"/>
        <end position="21"/>
    </location>
</feature>
<reference evidence="2 3" key="1">
    <citation type="submission" date="2017-10" db="EMBL/GenBank/DDBJ databases">
        <title>Massilia psychrophilum sp. nov., a novel purple-pigmented bacterium isolated from Tianshan glacier, Xinjiang Municipality, China.</title>
        <authorList>
            <person name="Wang H."/>
        </authorList>
    </citation>
    <scope>NUCLEOTIDE SEQUENCE [LARGE SCALE GENOMIC DNA]</scope>
    <source>
        <strain evidence="2 3">JCM 30074</strain>
    </source>
</reference>
<accession>A0A2G8T791</accession>
<dbReference type="RefSeq" id="WP_099794051.1">
    <property type="nucleotide sequence ID" value="NZ_JBHLYV010000007.1"/>
</dbReference>
<evidence type="ECO:0000313" key="3">
    <source>
        <dbReference type="Proteomes" id="UP000230390"/>
    </source>
</evidence>
<gene>
    <name evidence="2" type="ORF">CR105_27070</name>
</gene>
<dbReference type="Proteomes" id="UP000230390">
    <property type="component" value="Unassembled WGS sequence"/>
</dbReference>
<organism evidence="2 3">
    <name type="scientific">Massilia eurypsychrophila</name>
    <dbReference type="NCBI Taxonomy" id="1485217"/>
    <lineage>
        <taxon>Bacteria</taxon>
        <taxon>Pseudomonadati</taxon>
        <taxon>Pseudomonadota</taxon>
        <taxon>Betaproteobacteria</taxon>
        <taxon>Burkholderiales</taxon>
        <taxon>Oxalobacteraceae</taxon>
        <taxon>Telluria group</taxon>
        <taxon>Massilia</taxon>
    </lineage>
</organism>
<keyword evidence="3" id="KW-1185">Reference proteome</keyword>
<evidence type="ECO:0008006" key="4">
    <source>
        <dbReference type="Google" id="ProtNLM"/>
    </source>
</evidence>
<name>A0A2G8T791_9BURK</name>
<keyword evidence="1" id="KW-0732">Signal</keyword>
<dbReference type="AlphaFoldDB" id="A0A2G8T791"/>
<sequence>MISVKAVGAALLVAWAGVCHASTDYSKSVEGELAWAWGELQSVMTASELVKAKSLKLTLLKADTGAMKVRISSSGEIEISLGVHIRAQESCTMAEYMRLLSSTNVNKTHLLQGYNGYLAEAEAFGPFFLSARAYLERVDSKTDYRSLYAAADDNLQVAACRTGLLAFLLAHEFAHALAGDPIAMEKMAADEVNKLEQKADAAALDLLARRKTFPVAGMFQFLLAANHIMHEPAQTEYASFDHPLPFDRMLGTLSFAIANFDKYLSAQDRKVLGPGVHEVPKQLAIVRDQVAKWKAVQEKYNNTSAQNDGLMSFFLNDATYAIRVPSVYLQGSHGSEVDLPRARIYFQQAAQLLPPSFYYQQAAALYGAGLAWSIEPNPSYERACSFLVRAEAMHLLAAAERLKMLRKNEKCL</sequence>
<feature type="chain" id="PRO_5013822656" description="Peptidase M48 domain-containing protein" evidence="1">
    <location>
        <begin position="22"/>
        <end position="412"/>
    </location>
</feature>
<proteinExistence type="predicted"/>
<comment type="caution">
    <text evidence="2">The sequence shown here is derived from an EMBL/GenBank/DDBJ whole genome shotgun (WGS) entry which is preliminary data.</text>
</comment>
<protein>
    <recommendedName>
        <fullName evidence="4">Peptidase M48 domain-containing protein</fullName>
    </recommendedName>
</protein>
<evidence type="ECO:0000313" key="2">
    <source>
        <dbReference type="EMBL" id="PIL41927.1"/>
    </source>
</evidence>
<dbReference type="EMBL" id="PDOC01000060">
    <property type="protein sequence ID" value="PIL41927.1"/>
    <property type="molecule type" value="Genomic_DNA"/>
</dbReference>